<dbReference type="GO" id="GO:0043235">
    <property type="term" value="C:receptor complex"/>
    <property type="evidence" value="ECO:0007669"/>
    <property type="project" value="TreeGrafter"/>
</dbReference>
<dbReference type="EMBL" id="BGZK01000011">
    <property type="protein sequence ID" value="GBP03773.1"/>
    <property type="molecule type" value="Genomic_DNA"/>
</dbReference>
<evidence type="ECO:0000256" key="7">
    <source>
        <dbReference type="ARBA" id="ARBA00022989"/>
    </source>
</evidence>
<dbReference type="PROSITE" id="PS50835">
    <property type="entry name" value="IG_LIKE"/>
    <property type="match status" value="4"/>
</dbReference>
<evidence type="ECO:0000256" key="16">
    <source>
        <dbReference type="SAM" id="MobiDB-lite"/>
    </source>
</evidence>
<dbReference type="InterPro" id="IPR007110">
    <property type="entry name" value="Ig-like_dom"/>
</dbReference>
<keyword evidence="13" id="KW-0393">Immunoglobulin domain</keyword>
<dbReference type="InterPro" id="IPR008266">
    <property type="entry name" value="Tyr_kinase_AS"/>
</dbReference>
<dbReference type="InterPro" id="IPR050122">
    <property type="entry name" value="RTK"/>
</dbReference>
<comment type="caution">
    <text evidence="20">The sequence shown here is derived from an EMBL/GenBank/DDBJ whole genome shotgun (WGS) entry which is preliminary data.</text>
</comment>
<gene>
    <name evidence="20" type="primary">FLT1</name>
    <name evidence="20" type="ORF">EVAR_2494_1</name>
</gene>
<dbReference type="GO" id="GO:0005524">
    <property type="term" value="F:ATP binding"/>
    <property type="evidence" value="ECO:0007669"/>
    <property type="project" value="UniProtKB-UniRule"/>
</dbReference>
<dbReference type="Gene3D" id="2.60.40.10">
    <property type="entry name" value="Immunoglobulins"/>
    <property type="match status" value="6"/>
</dbReference>
<feature type="domain" description="Ig-like" evidence="19">
    <location>
        <begin position="782"/>
        <end position="878"/>
    </location>
</feature>
<dbReference type="InterPro" id="IPR003598">
    <property type="entry name" value="Ig_sub2"/>
</dbReference>
<sequence>MVCTASRDSSLQIIISTRVGNEKSSSTTADKAASCAAQAEHVFQCVLNSVFQVFAVVVALGRWLLSDYLGQVFPKSVMSLPDELPQQLSNQRWDTPTSPSIPRTESCEAQATKVLGVFLLGDRGAAPGDGVAETSPRDHHSDGARPARRNRRVGPASINRRRQFIGRPDALDDQHRDGPVIIPNGPELILDKNETVTLLCKGKRPISFTLQEAPEEDVGSFRTSERTYNTSEDAEYPYRAELRLHNVNEFAVRFYACHDRAVDAAALLSDMREEPRDTEHVSFIYVYVNGTESLLVSMVQFIIVKNSPNFVIACRPTMPDVEVSLNSKSQSDRPDGLSTRFHVKIGFIMEVGRVKGLIFNCTARKGDKKQMKVITIRPCEPQKPTISGTRYFFEGRTIIVNCTVPFRKDSATSLQLFTPDGNVQDGHDLRIKIETNEQTLEPEKLYKTLLIQNATREDEGTYKCTTKCGSTKSNTMNVTFLTPEEAFVNLSRGAHGPLIETERLMIKLHLNLVAYPEVTVTVKKNDIPLRVDGKKYVLVVDDRAIEFTIYALSLIDIANYTIIAENEYQSAQLVFDIRKKVRPTVDIGGTGDKIFEQGTIANMQCVVQGYPLPAVVWSFLPFCNETECAEQNLTSIEKIESLYEVKSFPNISALVSGNITCTAYYNHNKTSQTRRFLVYEIKDGFGVNNEQNLWYPENENITITCKASKFNFKNITWSRSNIKNDSLHQVVSSENRNSLISELKIWQVALDDSNAYTCRAFTNDNNMTETNVNVTIAKMKLPMIFNQSTDDYIEVKPYGPTELHCTAHAVPTPRIVWYKDDAIVDGGTNKTNIREMIKDHATVESILTISQTQEEDKGKYKCEALSDNYIAEKYYNVNLKEKSNSIYLSIIGVIGFLLVILTVFLIWKMRKEKQFRKELNKAGLLHFKEGAAHSLNPDLAIDDQAELLPYDDRFEFPPEKLTLGKQLGSGAYGVVFKAEARGIINAEESTTVAVKMVKKTADNMYIKALISELKIMIYLGKHINILNLLGACTKNVAKRELSVIMEYCKFGSIDIYMKQHREVFIDQLGDGDKNGFGRINRGFSCSSGNSGSQSDYFGSNHTQATDHTFLTTGNAGKRKESESEYIQAEWRSNYVMGYEGRILRPLYSRDLLCWAFQIARGMEYLASRKVLHGDLAARNVLLAEDNVVKICDFGLAKSIYKNDEYQKKGNIPLPVKWLAIECITDRTFSTQSDVWAFGIVLWELFTLAKTPYPNMHHTQLLPWLLEGNRLGKPRYADDRLYKVMLQCWEQNPTVRPSFTQLQDTLGSFLEDNVRNHYVDLNAPYLDMNAATNENREDYLAIVSAPDYNIMMRPRYVNIDNVLQPIHGIPPPLLLPQDEEGYLAMSPSPNNKQIIFSPRLQSDRFDFDARKLNMCSEASSHGSELTPMLTVNNLPARGSSESDHEGSASPYLNMCPRIEEETDEVFETKQNLKNSNHDRAVTNPTYIAYDVSMEKNPKDIAYANVPNGLVN</sequence>
<keyword evidence="4 15" id="KW-0547">Nucleotide-binding</keyword>
<feature type="binding site" evidence="15">
    <location>
        <position position="999"/>
    </location>
    <ligand>
        <name>ATP</name>
        <dbReference type="ChEBI" id="CHEBI:30616"/>
    </ligand>
</feature>
<evidence type="ECO:0000256" key="12">
    <source>
        <dbReference type="ARBA" id="ARBA00023180"/>
    </source>
</evidence>
<dbReference type="Pfam" id="PF07714">
    <property type="entry name" value="PK_Tyr_Ser-Thr"/>
    <property type="match status" value="1"/>
</dbReference>
<feature type="region of interest" description="Disordered" evidence="16">
    <location>
        <begin position="126"/>
        <end position="177"/>
    </location>
</feature>
<evidence type="ECO:0000256" key="4">
    <source>
        <dbReference type="ARBA" id="ARBA00022741"/>
    </source>
</evidence>
<keyword evidence="9" id="KW-0829">Tyrosine-protein kinase</keyword>
<dbReference type="InterPro" id="IPR001245">
    <property type="entry name" value="Ser-Thr/Tyr_kinase_cat_dom"/>
</dbReference>
<evidence type="ECO:0000313" key="20">
    <source>
        <dbReference type="EMBL" id="GBP03773.1"/>
    </source>
</evidence>
<evidence type="ECO:0000256" key="6">
    <source>
        <dbReference type="ARBA" id="ARBA00022840"/>
    </source>
</evidence>
<evidence type="ECO:0000259" key="18">
    <source>
        <dbReference type="PROSITE" id="PS50011"/>
    </source>
</evidence>
<keyword evidence="2" id="KW-0808">Transferase</keyword>
<keyword evidence="3 17" id="KW-0812">Transmembrane</keyword>
<dbReference type="SUPFAM" id="SSF48726">
    <property type="entry name" value="Immunoglobulin"/>
    <property type="match status" value="4"/>
</dbReference>
<name>A0A4C1SNH7_EUMVA</name>
<keyword evidence="6 15" id="KW-0067">ATP-binding</keyword>
<evidence type="ECO:0000256" key="2">
    <source>
        <dbReference type="ARBA" id="ARBA00022679"/>
    </source>
</evidence>
<dbReference type="InterPro" id="IPR013783">
    <property type="entry name" value="Ig-like_fold"/>
</dbReference>
<dbReference type="FunFam" id="3.30.200.20:FF:000384">
    <property type="entry name" value="Receptor protein-tyrosine kinase"/>
    <property type="match status" value="1"/>
</dbReference>
<dbReference type="SMART" id="SM00409">
    <property type="entry name" value="IG"/>
    <property type="match status" value="3"/>
</dbReference>
<evidence type="ECO:0000259" key="19">
    <source>
        <dbReference type="PROSITE" id="PS50835"/>
    </source>
</evidence>
<dbReference type="InterPro" id="IPR011009">
    <property type="entry name" value="Kinase-like_dom_sf"/>
</dbReference>
<evidence type="ECO:0000256" key="15">
    <source>
        <dbReference type="PROSITE-ProRule" id="PRU10141"/>
    </source>
</evidence>
<feature type="transmembrane region" description="Helical" evidence="17">
    <location>
        <begin position="886"/>
        <end position="907"/>
    </location>
</feature>
<evidence type="ECO:0000256" key="1">
    <source>
        <dbReference type="ARBA" id="ARBA00004167"/>
    </source>
</evidence>
<evidence type="ECO:0000256" key="10">
    <source>
        <dbReference type="ARBA" id="ARBA00023157"/>
    </source>
</evidence>
<dbReference type="InterPro" id="IPR000719">
    <property type="entry name" value="Prot_kinase_dom"/>
</dbReference>
<evidence type="ECO:0000256" key="11">
    <source>
        <dbReference type="ARBA" id="ARBA00023170"/>
    </source>
</evidence>
<dbReference type="OrthoDB" id="6077854at2759"/>
<dbReference type="Proteomes" id="UP000299102">
    <property type="component" value="Unassembled WGS sequence"/>
</dbReference>
<comment type="catalytic activity">
    <reaction evidence="14">
        <text>L-tyrosyl-[protein] + ATP = O-phospho-L-tyrosyl-[protein] + ADP + H(+)</text>
        <dbReference type="Rhea" id="RHEA:10596"/>
        <dbReference type="Rhea" id="RHEA-COMP:10136"/>
        <dbReference type="Rhea" id="RHEA-COMP:20101"/>
        <dbReference type="ChEBI" id="CHEBI:15378"/>
        <dbReference type="ChEBI" id="CHEBI:30616"/>
        <dbReference type="ChEBI" id="CHEBI:46858"/>
        <dbReference type="ChEBI" id="CHEBI:61978"/>
        <dbReference type="ChEBI" id="CHEBI:456216"/>
        <dbReference type="EC" id="2.7.10.1"/>
    </reaction>
</comment>
<feature type="domain" description="Ig-like" evidence="19">
    <location>
        <begin position="384"/>
        <end position="479"/>
    </location>
</feature>
<keyword evidence="10" id="KW-1015">Disulfide bond</keyword>
<keyword evidence="11 20" id="KW-0675">Receptor</keyword>
<feature type="domain" description="Ig-like" evidence="19">
    <location>
        <begin position="583"/>
        <end position="677"/>
    </location>
</feature>
<dbReference type="FunFam" id="1.10.510.10:FF:000554">
    <property type="entry name" value="Predicted protein"/>
    <property type="match status" value="1"/>
</dbReference>
<dbReference type="CDD" id="cd00096">
    <property type="entry name" value="Ig"/>
    <property type="match status" value="2"/>
</dbReference>
<dbReference type="GO" id="GO:0007169">
    <property type="term" value="P:cell surface receptor protein tyrosine kinase signaling pathway"/>
    <property type="evidence" value="ECO:0007669"/>
    <property type="project" value="TreeGrafter"/>
</dbReference>
<dbReference type="PANTHER" id="PTHR24416">
    <property type="entry name" value="TYROSINE-PROTEIN KINASE RECEPTOR"/>
    <property type="match status" value="1"/>
</dbReference>
<keyword evidence="8 17" id="KW-0472">Membrane</keyword>
<feature type="domain" description="Protein kinase" evidence="18">
    <location>
        <begin position="961"/>
        <end position="1309"/>
    </location>
</feature>
<dbReference type="CDD" id="cd00192">
    <property type="entry name" value="PTKc"/>
    <property type="match status" value="1"/>
</dbReference>
<dbReference type="Pfam" id="PF13927">
    <property type="entry name" value="Ig_3"/>
    <property type="match status" value="2"/>
</dbReference>
<keyword evidence="21" id="KW-1185">Reference proteome</keyword>
<evidence type="ECO:0000256" key="9">
    <source>
        <dbReference type="ARBA" id="ARBA00023137"/>
    </source>
</evidence>
<evidence type="ECO:0000256" key="17">
    <source>
        <dbReference type="SAM" id="Phobius"/>
    </source>
</evidence>
<proteinExistence type="predicted"/>
<keyword evidence="12" id="KW-0325">Glycoprotein</keyword>
<protein>
    <submittedName>
        <fullName evidence="20">Vascular endothelial growth factor receptor 1</fullName>
    </submittedName>
</protein>
<dbReference type="SUPFAM" id="SSF56112">
    <property type="entry name" value="Protein kinase-like (PK-like)"/>
    <property type="match status" value="1"/>
</dbReference>
<dbReference type="SMART" id="SM00408">
    <property type="entry name" value="IGc2"/>
    <property type="match status" value="3"/>
</dbReference>
<evidence type="ECO:0000256" key="5">
    <source>
        <dbReference type="ARBA" id="ARBA00022777"/>
    </source>
</evidence>
<dbReference type="GO" id="GO:0005886">
    <property type="term" value="C:plasma membrane"/>
    <property type="evidence" value="ECO:0007669"/>
    <property type="project" value="TreeGrafter"/>
</dbReference>
<organism evidence="20 21">
    <name type="scientific">Eumeta variegata</name>
    <name type="common">Bagworm moth</name>
    <name type="synonym">Eumeta japonica</name>
    <dbReference type="NCBI Taxonomy" id="151549"/>
    <lineage>
        <taxon>Eukaryota</taxon>
        <taxon>Metazoa</taxon>
        <taxon>Ecdysozoa</taxon>
        <taxon>Arthropoda</taxon>
        <taxon>Hexapoda</taxon>
        <taxon>Insecta</taxon>
        <taxon>Pterygota</taxon>
        <taxon>Neoptera</taxon>
        <taxon>Endopterygota</taxon>
        <taxon>Lepidoptera</taxon>
        <taxon>Glossata</taxon>
        <taxon>Ditrysia</taxon>
        <taxon>Tineoidea</taxon>
        <taxon>Psychidae</taxon>
        <taxon>Oiketicinae</taxon>
        <taxon>Eumeta</taxon>
    </lineage>
</organism>
<dbReference type="Gene3D" id="3.30.200.20">
    <property type="entry name" value="Phosphorylase Kinase, domain 1"/>
    <property type="match status" value="1"/>
</dbReference>
<keyword evidence="5" id="KW-0418">Kinase</keyword>
<dbReference type="Gene3D" id="1.10.510.10">
    <property type="entry name" value="Transferase(Phosphotransferase) domain 1"/>
    <property type="match status" value="1"/>
</dbReference>
<reference evidence="20 21" key="1">
    <citation type="journal article" date="2019" name="Commun. Biol.">
        <title>The bagworm genome reveals a unique fibroin gene that provides high tensile strength.</title>
        <authorList>
            <person name="Kono N."/>
            <person name="Nakamura H."/>
            <person name="Ohtoshi R."/>
            <person name="Tomita M."/>
            <person name="Numata K."/>
            <person name="Arakawa K."/>
        </authorList>
    </citation>
    <scope>NUCLEOTIDE SEQUENCE [LARGE SCALE GENOMIC DNA]</scope>
</reference>
<evidence type="ECO:0000256" key="14">
    <source>
        <dbReference type="ARBA" id="ARBA00051243"/>
    </source>
</evidence>
<evidence type="ECO:0000256" key="8">
    <source>
        <dbReference type="ARBA" id="ARBA00023136"/>
    </source>
</evidence>
<dbReference type="InterPro" id="IPR003599">
    <property type="entry name" value="Ig_sub"/>
</dbReference>
<feature type="domain" description="Ig-like" evidence="19">
    <location>
        <begin position="697"/>
        <end position="775"/>
    </location>
</feature>
<dbReference type="PANTHER" id="PTHR24416:SF600">
    <property type="entry name" value="PDGF- AND VEGF-RECEPTOR RELATED, ISOFORM J"/>
    <property type="match status" value="1"/>
</dbReference>
<evidence type="ECO:0000256" key="3">
    <source>
        <dbReference type="ARBA" id="ARBA00022692"/>
    </source>
</evidence>
<comment type="subcellular location">
    <subcellularLocation>
        <location evidence="1">Membrane</location>
        <topology evidence="1">Single-pass membrane protein</topology>
    </subcellularLocation>
</comment>
<feature type="compositionally biased region" description="Basic and acidic residues" evidence="16">
    <location>
        <begin position="135"/>
        <end position="145"/>
    </location>
</feature>
<dbReference type="PROSITE" id="PS00109">
    <property type="entry name" value="PROTEIN_KINASE_TYR"/>
    <property type="match status" value="1"/>
</dbReference>
<accession>A0A4C1SNH7</accession>
<dbReference type="InterPro" id="IPR036179">
    <property type="entry name" value="Ig-like_dom_sf"/>
</dbReference>
<dbReference type="GO" id="GO:0004714">
    <property type="term" value="F:transmembrane receptor protein tyrosine kinase activity"/>
    <property type="evidence" value="ECO:0007669"/>
    <property type="project" value="UniProtKB-EC"/>
</dbReference>
<dbReference type="PROSITE" id="PS50011">
    <property type="entry name" value="PROTEIN_KINASE_DOM"/>
    <property type="match status" value="1"/>
</dbReference>
<keyword evidence="7 17" id="KW-1133">Transmembrane helix</keyword>
<evidence type="ECO:0000256" key="13">
    <source>
        <dbReference type="ARBA" id="ARBA00023319"/>
    </source>
</evidence>
<dbReference type="STRING" id="151549.A0A4C1SNH7"/>
<dbReference type="InterPro" id="IPR017441">
    <property type="entry name" value="Protein_kinase_ATP_BS"/>
</dbReference>
<dbReference type="PROSITE" id="PS00107">
    <property type="entry name" value="PROTEIN_KINASE_ATP"/>
    <property type="match status" value="1"/>
</dbReference>
<evidence type="ECO:0000313" key="21">
    <source>
        <dbReference type="Proteomes" id="UP000299102"/>
    </source>
</evidence>